<reference evidence="7 8" key="1">
    <citation type="submission" date="2020-04" db="EMBL/GenBank/DDBJ databases">
        <title>Antimicrobial susceptibility and clonality of vaginal-derived multi-drug resistant Mobiluncus isolates in China.</title>
        <authorList>
            <person name="Zhang X."/>
        </authorList>
    </citation>
    <scope>NUCLEOTIDE SEQUENCE [LARGE SCALE GENOMIC DNA]</scope>
    <source>
        <strain evidence="7 8">12</strain>
    </source>
</reference>
<comment type="caution">
    <text evidence="7">The sequence shown here is derived from an EMBL/GenBank/DDBJ whole genome shotgun (WGS) entry which is preliminary data.</text>
</comment>
<evidence type="ECO:0000259" key="6">
    <source>
        <dbReference type="Pfam" id="PF00700"/>
    </source>
</evidence>
<evidence type="ECO:0000256" key="4">
    <source>
        <dbReference type="RuleBase" id="RU362073"/>
    </source>
</evidence>
<accession>A0A7Y0YIK1</accession>
<evidence type="ECO:0000313" key="7">
    <source>
        <dbReference type="EMBL" id="NMX04136.1"/>
    </source>
</evidence>
<dbReference type="EMBL" id="JABCUS010000023">
    <property type="protein sequence ID" value="NMX04136.1"/>
    <property type="molecule type" value="Genomic_DNA"/>
</dbReference>
<keyword evidence="4" id="KW-0964">Secreted</keyword>
<keyword evidence="7" id="KW-0969">Cilium</keyword>
<dbReference type="GO" id="GO:0005198">
    <property type="term" value="F:structural molecule activity"/>
    <property type="evidence" value="ECO:0007669"/>
    <property type="project" value="UniProtKB-UniRule"/>
</dbReference>
<dbReference type="Gene3D" id="6.10.10.10">
    <property type="entry name" value="Flagellar export chaperone, C-terminal domain"/>
    <property type="match status" value="1"/>
</dbReference>
<feature type="domain" description="Flagellin C-terminal" evidence="6">
    <location>
        <begin position="484"/>
        <end position="569"/>
    </location>
</feature>
<comment type="subcellular location">
    <subcellularLocation>
        <location evidence="4">Secreted</location>
    </subcellularLocation>
    <subcellularLocation>
        <location evidence="4">Bacterial flagellum</location>
    </subcellularLocation>
</comment>
<dbReference type="PRINTS" id="PR00207">
    <property type="entry name" value="FLAGELLIN"/>
</dbReference>
<dbReference type="PANTHER" id="PTHR42792:SF2">
    <property type="entry name" value="FLAGELLIN"/>
    <property type="match status" value="1"/>
</dbReference>
<evidence type="ECO:0000259" key="5">
    <source>
        <dbReference type="Pfam" id="PF00669"/>
    </source>
</evidence>
<gene>
    <name evidence="7" type="ORF">HHJ77_09445</name>
</gene>
<dbReference type="SUPFAM" id="SSF64518">
    <property type="entry name" value="Phase 1 flagellin"/>
    <property type="match status" value="1"/>
</dbReference>
<dbReference type="AlphaFoldDB" id="A0A7Y0YIK1"/>
<dbReference type="InterPro" id="IPR046358">
    <property type="entry name" value="Flagellin_C"/>
</dbReference>
<dbReference type="Proteomes" id="UP000575397">
    <property type="component" value="Unassembled WGS sequence"/>
</dbReference>
<name>A0A7Y0YIK1_9ACTO</name>
<keyword evidence="7" id="KW-0282">Flagellum</keyword>
<dbReference type="Gene3D" id="3.30.70.2120">
    <property type="match status" value="1"/>
</dbReference>
<proteinExistence type="inferred from homology"/>
<keyword evidence="3 4" id="KW-0975">Bacterial flagellum</keyword>
<protein>
    <recommendedName>
        <fullName evidence="2 4">Flagellin</fullName>
    </recommendedName>
</protein>
<dbReference type="InterPro" id="IPR042187">
    <property type="entry name" value="Flagellin_C_sub2"/>
</dbReference>
<feature type="domain" description="Flagellin N-terminal" evidence="5">
    <location>
        <begin position="40"/>
        <end position="176"/>
    </location>
</feature>
<dbReference type="InterPro" id="IPR001492">
    <property type="entry name" value="Flagellin"/>
</dbReference>
<dbReference type="GO" id="GO:0009288">
    <property type="term" value="C:bacterial-type flagellum"/>
    <property type="evidence" value="ECO:0007669"/>
    <property type="project" value="UniProtKB-SubCell"/>
</dbReference>
<sequence length="570" mass="60570">MFPIGAPIGVIVRQEAWRRTSSQQVAGWLQSGGLKMSLSINQNIMAMNSYRNLSVTQGGLAKSLEKLSSGFRINRAADDAAGLAISEGLRSQVGGNRQAVRNAQDGISLVQTAEGALNEVHSILQRMRVLAVQGATDSNSGEARNNINTELNQLREELERIGKVTNFNGTNLLNGSASGPNALKFQVGANGDVNNRITVDLHDADVTAISQFSREDKVSQVAKVTTGELSAGSTYTFNIEGKSFSFTPAKVDKPEDIQAALKEALQGKGIGYVAGTKPEVDAPADLVTAIKGADAGKNTSKGVYTLTIAGKKYRYDAAAHGADANAIVQGLNEALKDSGYELVGDKAEKEVAITGFKLKAVTPETQTREVDFKLETTATGTDVKAAVGKFKGQIGIPSGQGFEFSVDGKTISFKRADGKSMDIDMAHSVTSVENGKKAGLDDTHVTLSAFDANGTELDTVAKYSKKGIVNTLTVEDHDSAQNLIKVLDAKIQSVSTARSNLGAVQNRFEHTITNLNVAVENLAASESRVRDTDMAQEMMQFTRNQILSQAGTSMLAQANQVPQGVLSLLR</sequence>
<organism evidence="7 8">
    <name type="scientific">Mobiluncus mulieris</name>
    <dbReference type="NCBI Taxonomy" id="2052"/>
    <lineage>
        <taxon>Bacteria</taxon>
        <taxon>Bacillati</taxon>
        <taxon>Actinomycetota</taxon>
        <taxon>Actinomycetes</taxon>
        <taxon>Actinomycetales</taxon>
        <taxon>Actinomycetaceae</taxon>
        <taxon>Mobiluncus</taxon>
    </lineage>
</organism>
<evidence type="ECO:0000256" key="3">
    <source>
        <dbReference type="ARBA" id="ARBA00023143"/>
    </source>
</evidence>
<dbReference type="PANTHER" id="PTHR42792">
    <property type="entry name" value="FLAGELLIN"/>
    <property type="match status" value="1"/>
</dbReference>
<dbReference type="Gene3D" id="1.20.1330.10">
    <property type="entry name" value="f41 fragment of flagellin, N-terminal domain"/>
    <property type="match status" value="2"/>
</dbReference>
<dbReference type="RefSeq" id="WP_169763090.1">
    <property type="nucleotide sequence ID" value="NZ_JABCUS010000023.1"/>
</dbReference>
<dbReference type="Pfam" id="PF00669">
    <property type="entry name" value="Flagellin_N"/>
    <property type="match status" value="1"/>
</dbReference>
<dbReference type="InterPro" id="IPR001029">
    <property type="entry name" value="Flagellin_N"/>
</dbReference>
<dbReference type="Pfam" id="PF00700">
    <property type="entry name" value="Flagellin_C"/>
    <property type="match status" value="1"/>
</dbReference>
<comment type="function">
    <text evidence="4">Flagellin is the subunit protein which polymerizes to form the filaments of bacterial flagella.</text>
</comment>
<evidence type="ECO:0000256" key="1">
    <source>
        <dbReference type="ARBA" id="ARBA00005709"/>
    </source>
</evidence>
<dbReference type="GO" id="GO:0005576">
    <property type="term" value="C:extracellular region"/>
    <property type="evidence" value="ECO:0007669"/>
    <property type="project" value="UniProtKB-SubCell"/>
</dbReference>
<comment type="similarity">
    <text evidence="1 4">Belongs to the bacterial flagellin family.</text>
</comment>
<evidence type="ECO:0000313" key="8">
    <source>
        <dbReference type="Proteomes" id="UP000575397"/>
    </source>
</evidence>
<evidence type="ECO:0000256" key="2">
    <source>
        <dbReference type="ARBA" id="ARBA00020110"/>
    </source>
</evidence>
<keyword evidence="7" id="KW-0966">Cell projection</keyword>